<evidence type="ECO:0000313" key="2">
    <source>
        <dbReference type="Proteomes" id="UP000198862"/>
    </source>
</evidence>
<protein>
    <submittedName>
        <fullName evidence="1">Uncharacterized protein</fullName>
    </submittedName>
</protein>
<name>A0A1I1Q7U7_9GAMM</name>
<dbReference type="AlphaFoldDB" id="A0A1I1Q7U7"/>
<dbReference type="EMBL" id="FOLO01000035">
    <property type="protein sequence ID" value="SFD14180.1"/>
    <property type="molecule type" value="Genomic_DNA"/>
</dbReference>
<evidence type="ECO:0000313" key="1">
    <source>
        <dbReference type="EMBL" id="SFD14180.1"/>
    </source>
</evidence>
<organism evidence="1 2">
    <name type="scientific">Pseudoalteromonas denitrificans DSM 6059</name>
    <dbReference type="NCBI Taxonomy" id="1123010"/>
    <lineage>
        <taxon>Bacteria</taxon>
        <taxon>Pseudomonadati</taxon>
        <taxon>Pseudomonadota</taxon>
        <taxon>Gammaproteobacteria</taxon>
        <taxon>Alteromonadales</taxon>
        <taxon>Pseudoalteromonadaceae</taxon>
        <taxon>Pseudoalteromonas</taxon>
    </lineage>
</organism>
<dbReference type="OrthoDB" id="9814495at2"/>
<dbReference type="RefSeq" id="WP_091987765.1">
    <property type="nucleotide sequence ID" value="NZ_FOLO01000035.1"/>
</dbReference>
<proteinExistence type="predicted"/>
<accession>A0A1I1Q7U7</accession>
<keyword evidence="2" id="KW-1185">Reference proteome</keyword>
<reference evidence="1 2" key="1">
    <citation type="submission" date="2016-10" db="EMBL/GenBank/DDBJ databases">
        <authorList>
            <person name="de Groot N.N."/>
        </authorList>
    </citation>
    <scope>NUCLEOTIDE SEQUENCE [LARGE SCALE GENOMIC DNA]</scope>
    <source>
        <strain evidence="1 2">DSM 6059</strain>
    </source>
</reference>
<sequence>MDLSLFQTENQNSELTFKTRPNTKSIEDLQRVLSLNKPEPVVKAFANLVALEQVWRWWDDYIINCHDIALVQNDNIDNATKIANIEGNVDDLSEAKVKGEIKVKSELQVKSKAIPDEISPCPALKTPEQVLANTLGYKTWLKAQGVKINDLSLSVDETNQNGIAAVLKGIELAKKHSQNIFPINFNAQTPKGNQTISFKNQDEFELFALQFMKERQSFFN</sequence>
<dbReference type="Proteomes" id="UP000198862">
    <property type="component" value="Unassembled WGS sequence"/>
</dbReference>
<gene>
    <name evidence="1" type="ORF">SAMN02745724_03632</name>
</gene>